<protein>
    <submittedName>
        <fullName evidence="8">RNA polymerase sigma-70 factor, sigma-E family</fullName>
    </submittedName>
</protein>
<dbReference type="NCBIfam" id="TIGR02983">
    <property type="entry name" value="SigE-fam_strep"/>
    <property type="match status" value="1"/>
</dbReference>
<comment type="similarity">
    <text evidence="1">Belongs to the sigma-70 factor family. ECF subfamily.</text>
</comment>
<evidence type="ECO:0000256" key="3">
    <source>
        <dbReference type="ARBA" id="ARBA00023082"/>
    </source>
</evidence>
<evidence type="ECO:0000256" key="1">
    <source>
        <dbReference type="ARBA" id="ARBA00010641"/>
    </source>
</evidence>
<dbReference type="SUPFAM" id="SSF88946">
    <property type="entry name" value="Sigma2 domain of RNA polymerase sigma factors"/>
    <property type="match status" value="1"/>
</dbReference>
<evidence type="ECO:0000259" key="7">
    <source>
        <dbReference type="Pfam" id="PF04545"/>
    </source>
</evidence>
<dbReference type="AlphaFoldDB" id="A0A1M7ISS8"/>
<dbReference type="InterPro" id="IPR014284">
    <property type="entry name" value="RNA_pol_sigma-70_dom"/>
</dbReference>
<dbReference type="Pfam" id="PF04542">
    <property type="entry name" value="Sigma70_r2"/>
    <property type="match status" value="1"/>
</dbReference>
<dbReference type="InterPro" id="IPR013324">
    <property type="entry name" value="RNA_pol_sigma_r3/r4-like"/>
</dbReference>
<dbReference type="GO" id="GO:0006352">
    <property type="term" value="P:DNA-templated transcription initiation"/>
    <property type="evidence" value="ECO:0007669"/>
    <property type="project" value="InterPro"/>
</dbReference>
<dbReference type="GO" id="GO:0003677">
    <property type="term" value="F:DNA binding"/>
    <property type="evidence" value="ECO:0007669"/>
    <property type="project" value="UniProtKB-KW"/>
</dbReference>
<dbReference type="GO" id="GO:0016987">
    <property type="term" value="F:sigma factor activity"/>
    <property type="evidence" value="ECO:0007669"/>
    <property type="project" value="UniProtKB-KW"/>
</dbReference>
<evidence type="ECO:0000259" key="6">
    <source>
        <dbReference type="Pfam" id="PF04542"/>
    </source>
</evidence>
<sequence length="175" mass="19722">MRQAQTKAYIEFAQARTRPLYRSAWLLTGGDSHLAEDLVQETLSRMYVVWGRRSDKLGNPAAYAQTVLVRNFLMHRRRRATTTERLTAEPPEYGRQPAAGGAGDVALRMTLLDALTRLSPKDRAVLVLRYWEDRSVEDTAEALQASSGAIRTRTVRALERLRAELGEQAADLVPR</sequence>
<keyword evidence="5" id="KW-0804">Transcription</keyword>
<name>A0A1M7ISS8_9ACTN</name>
<dbReference type="STRING" id="310782.SAMN05216499_11123"/>
<dbReference type="EMBL" id="FRBI01000011">
    <property type="protein sequence ID" value="SHM43749.1"/>
    <property type="molecule type" value="Genomic_DNA"/>
</dbReference>
<gene>
    <name evidence="8" type="ORF">SAMN05216499_11123</name>
</gene>
<keyword evidence="9" id="KW-1185">Reference proteome</keyword>
<dbReference type="InterPro" id="IPR007630">
    <property type="entry name" value="RNA_pol_sigma70_r4"/>
</dbReference>
<dbReference type="OrthoDB" id="3785047at2"/>
<proteinExistence type="inferred from homology"/>
<evidence type="ECO:0000313" key="9">
    <source>
        <dbReference type="Proteomes" id="UP000184111"/>
    </source>
</evidence>
<dbReference type="RefSeq" id="WP_073499523.1">
    <property type="nucleotide sequence ID" value="NZ_FRBI01000011.1"/>
</dbReference>
<accession>A0A1M7ISS8</accession>
<dbReference type="InterPro" id="IPR014325">
    <property type="entry name" value="RNA_pol_sigma-E_actinobac"/>
</dbReference>
<keyword evidence="4" id="KW-0238">DNA-binding</keyword>
<keyword evidence="3" id="KW-0731">Sigma factor</keyword>
<organism evidence="8 9">
    <name type="scientific">Actinacidiphila paucisporea</name>
    <dbReference type="NCBI Taxonomy" id="310782"/>
    <lineage>
        <taxon>Bacteria</taxon>
        <taxon>Bacillati</taxon>
        <taxon>Actinomycetota</taxon>
        <taxon>Actinomycetes</taxon>
        <taxon>Kitasatosporales</taxon>
        <taxon>Streptomycetaceae</taxon>
        <taxon>Actinacidiphila</taxon>
    </lineage>
</organism>
<dbReference type="InterPro" id="IPR036388">
    <property type="entry name" value="WH-like_DNA-bd_sf"/>
</dbReference>
<evidence type="ECO:0000256" key="5">
    <source>
        <dbReference type="ARBA" id="ARBA00023163"/>
    </source>
</evidence>
<evidence type="ECO:0000256" key="2">
    <source>
        <dbReference type="ARBA" id="ARBA00023015"/>
    </source>
</evidence>
<dbReference type="InterPro" id="IPR007627">
    <property type="entry name" value="RNA_pol_sigma70_r2"/>
</dbReference>
<dbReference type="Proteomes" id="UP000184111">
    <property type="component" value="Unassembled WGS sequence"/>
</dbReference>
<feature type="domain" description="RNA polymerase sigma-70 region 2" evidence="6">
    <location>
        <begin position="19"/>
        <end position="80"/>
    </location>
</feature>
<dbReference type="NCBIfam" id="TIGR02937">
    <property type="entry name" value="sigma70-ECF"/>
    <property type="match status" value="1"/>
</dbReference>
<dbReference type="InterPro" id="IPR013325">
    <property type="entry name" value="RNA_pol_sigma_r2"/>
</dbReference>
<evidence type="ECO:0000256" key="4">
    <source>
        <dbReference type="ARBA" id="ARBA00023125"/>
    </source>
</evidence>
<feature type="domain" description="RNA polymerase sigma-70 region 4" evidence="7">
    <location>
        <begin position="114"/>
        <end position="163"/>
    </location>
</feature>
<dbReference type="PANTHER" id="PTHR43133">
    <property type="entry name" value="RNA POLYMERASE ECF-TYPE SIGMA FACTO"/>
    <property type="match status" value="1"/>
</dbReference>
<dbReference type="CDD" id="cd06171">
    <property type="entry name" value="Sigma70_r4"/>
    <property type="match status" value="1"/>
</dbReference>
<dbReference type="SUPFAM" id="SSF88659">
    <property type="entry name" value="Sigma3 and sigma4 domains of RNA polymerase sigma factors"/>
    <property type="match status" value="1"/>
</dbReference>
<dbReference type="Gene3D" id="1.10.10.10">
    <property type="entry name" value="Winged helix-like DNA-binding domain superfamily/Winged helix DNA-binding domain"/>
    <property type="match status" value="1"/>
</dbReference>
<dbReference type="Gene3D" id="1.10.1740.10">
    <property type="match status" value="1"/>
</dbReference>
<keyword evidence="2" id="KW-0805">Transcription regulation</keyword>
<dbReference type="PANTHER" id="PTHR43133:SF50">
    <property type="entry name" value="ECF RNA POLYMERASE SIGMA FACTOR SIGM"/>
    <property type="match status" value="1"/>
</dbReference>
<dbReference type="Pfam" id="PF04545">
    <property type="entry name" value="Sigma70_r4"/>
    <property type="match status" value="1"/>
</dbReference>
<evidence type="ECO:0000313" key="8">
    <source>
        <dbReference type="EMBL" id="SHM43749.1"/>
    </source>
</evidence>
<reference evidence="8 9" key="1">
    <citation type="submission" date="2016-11" db="EMBL/GenBank/DDBJ databases">
        <authorList>
            <person name="Jaros S."/>
            <person name="Januszkiewicz K."/>
            <person name="Wedrychowicz H."/>
        </authorList>
    </citation>
    <scope>NUCLEOTIDE SEQUENCE [LARGE SCALE GENOMIC DNA]</scope>
    <source>
        <strain evidence="8 9">CGMCC 4.2025</strain>
    </source>
</reference>
<dbReference type="InterPro" id="IPR039425">
    <property type="entry name" value="RNA_pol_sigma-70-like"/>
</dbReference>